<dbReference type="PANTHER" id="PTHR32114:SF2">
    <property type="entry name" value="ABC TRANSPORTER ABCH.3"/>
    <property type="match status" value="1"/>
</dbReference>
<dbReference type="InterPro" id="IPR038729">
    <property type="entry name" value="Rad50/SbcC_AAA"/>
</dbReference>
<dbReference type="AlphaFoldDB" id="A0A229SY71"/>
<feature type="coiled-coil region" evidence="4">
    <location>
        <begin position="540"/>
        <end position="595"/>
    </location>
</feature>
<evidence type="ECO:0000259" key="6">
    <source>
        <dbReference type="Pfam" id="PF13476"/>
    </source>
</evidence>
<dbReference type="SUPFAM" id="SSF52540">
    <property type="entry name" value="P-loop containing nucleoside triphosphate hydrolases"/>
    <property type="match status" value="1"/>
</dbReference>
<feature type="region of interest" description="Disordered" evidence="5">
    <location>
        <begin position="376"/>
        <end position="405"/>
    </location>
</feature>
<feature type="coiled-coil region" evidence="4">
    <location>
        <begin position="664"/>
        <end position="691"/>
    </location>
</feature>
<keyword evidence="7" id="KW-0378">Hydrolase</keyword>
<keyword evidence="7" id="KW-0540">Nuclease</keyword>
<dbReference type="Gene3D" id="3.40.50.300">
    <property type="entry name" value="P-loop containing nucleotide triphosphate hydrolases"/>
    <property type="match status" value="2"/>
</dbReference>
<dbReference type="InterPro" id="IPR027417">
    <property type="entry name" value="P-loop_NTPase"/>
</dbReference>
<reference evidence="8" key="1">
    <citation type="submission" date="2017-07" db="EMBL/GenBank/DDBJ databases">
        <title>Comparative genome mining reveals phylogenetic distribution patterns of secondary metabolites in Amycolatopsis.</title>
        <authorList>
            <person name="Adamek M."/>
            <person name="Alanjary M."/>
            <person name="Sales-Ortells H."/>
            <person name="Goodfellow M."/>
            <person name="Bull A.T."/>
            <person name="Kalinowski J."/>
            <person name="Ziemert N."/>
        </authorList>
    </citation>
    <scope>NUCLEOTIDE SEQUENCE [LARGE SCALE GENOMIC DNA]</scope>
    <source>
        <strain evidence="8">H5</strain>
    </source>
</reference>
<comment type="caution">
    <text evidence="7">The sequence shown here is derived from an EMBL/GenBank/DDBJ whole genome shotgun (WGS) entry which is preliminary data.</text>
</comment>
<evidence type="ECO:0000313" key="7">
    <source>
        <dbReference type="EMBL" id="OXM63918.1"/>
    </source>
</evidence>
<name>A0A229SY71_9PSEU</name>
<keyword evidence="7" id="KW-0269">Exonuclease</keyword>
<dbReference type="Pfam" id="PF13476">
    <property type="entry name" value="AAA_23"/>
    <property type="match status" value="1"/>
</dbReference>
<evidence type="ECO:0000256" key="4">
    <source>
        <dbReference type="SAM" id="Coils"/>
    </source>
</evidence>
<proteinExistence type="inferred from homology"/>
<keyword evidence="4" id="KW-0175">Coiled coil</keyword>
<dbReference type="GO" id="GO:0016887">
    <property type="term" value="F:ATP hydrolysis activity"/>
    <property type="evidence" value="ECO:0007669"/>
    <property type="project" value="InterPro"/>
</dbReference>
<evidence type="ECO:0000256" key="5">
    <source>
        <dbReference type="SAM" id="MobiDB-lite"/>
    </source>
</evidence>
<dbReference type="GO" id="GO:0006302">
    <property type="term" value="P:double-strand break repair"/>
    <property type="evidence" value="ECO:0007669"/>
    <property type="project" value="InterPro"/>
</dbReference>
<feature type="compositionally biased region" description="Basic and acidic residues" evidence="5">
    <location>
        <begin position="385"/>
        <end position="395"/>
    </location>
</feature>
<comment type="subunit">
    <text evidence="2">Heterodimer of SbcC and SbcD.</text>
</comment>
<feature type="domain" description="Rad50/SbcC-type AAA" evidence="6">
    <location>
        <begin position="3"/>
        <end position="184"/>
    </location>
</feature>
<comment type="similarity">
    <text evidence="1">Belongs to the SMC family. SbcC subfamily.</text>
</comment>
<feature type="coiled-coil region" evidence="4">
    <location>
        <begin position="210"/>
        <end position="268"/>
    </location>
</feature>
<gene>
    <name evidence="7" type="ORF">CF165_29045</name>
</gene>
<protein>
    <recommendedName>
        <fullName evidence="3">Nuclease SbcCD subunit C</fullName>
    </recommendedName>
</protein>
<dbReference type="PANTHER" id="PTHR32114">
    <property type="entry name" value="ABC TRANSPORTER ABCH.3"/>
    <property type="match status" value="1"/>
</dbReference>
<dbReference type="Pfam" id="PF13558">
    <property type="entry name" value="SbcC_Walker_B"/>
    <property type="match status" value="1"/>
</dbReference>
<evidence type="ECO:0000256" key="1">
    <source>
        <dbReference type="ARBA" id="ARBA00006930"/>
    </source>
</evidence>
<evidence type="ECO:0000313" key="8">
    <source>
        <dbReference type="Proteomes" id="UP000215199"/>
    </source>
</evidence>
<feature type="coiled-coil region" evidence="4">
    <location>
        <begin position="813"/>
        <end position="840"/>
    </location>
</feature>
<evidence type="ECO:0000256" key="3">
    <source>
        <dbReference type="ARBA" id="ARBA00013368"/>
    </source>
</evidence>
<sequence length="1155" mass="120984">MLLEMTGFASFREKTEVSFEDTDYFALVGPTGAGKSTVIDALTFALYGSVARWDHEGLVAPALAPTTNRATVRLVFDAGGARYHVVREVRRGGGKKPTVSVKNVRLERLADPTALGGPDDDAEAVAADSEVTPAVERLLGLTFKHFCTCVALPQGDFAEFLHAKAADRQKILIKLLGLEVYERVGRRADTTAKEQKLRAGVLAGQLGSYADATEEAVEELAARMTALADLDARVNSALPGLNDATRAYDDAQQRVATLTKELSVLDAVKRPDGVEDLETRRRTAADAATAARAGLEKAETADETARAALAAAPDRAELERIRAARAELVETEKALPGLEEAAKKASAEKEATAAAVTEAVSVAETARATRDKTARAAEEATAEAARARQDRDRLAGLRPPSDLGDLTAEATRVAKRTADATARLGAAEAADAGARAALAAQPDVAPLASARSDARTLYALCEAQRKAAPEQAAHRKELEAARSAFARADGEVTAAKTAVTEAERAGQALSLRAGLAVGHPCPVCEQEVPALPDAGGHAHLAEARERLERAESDRVAAESVLRKLERAVDRDADSAASAAAQAEELRAVLAEVSDNRGFAPGRGLRHPDPRKAGVDGPPESAALRRPVEASFSEQDYADLVAAVRERGEWLSSTIDGRTSVAEAANAADKELAAARAERAAAQHEADVVEKSFAAAREALRAARDPLVELGAPAVDTGDVPAGWQRLTAWAASALEERRTALAALEAAAEAAGKEAVVAADDLAAAERNAEQRRTRAVDAGLAEQSAGTALTTARRRHGELVKTLAGAPSADAVAEQLAKVASLEEAAKKADASLRTARAAAKQATEAQARIAEQVDAERQKLSRARDPLVGLGAPPIDGESLLGAWIALTDWAAGQANAHRESLAVAKTAESEAAEALRAAERAVADDVTALEVPLDPGPVRDRVPVAVATARARAEADHTEMKRRVARVAGLHGDIAAAESEAQVARLLADLLRSDKFPRWLIAGALDTLVAEASASLLELSGGQFELTHDKGDFLVVDHNEADARRPVKTLSGGETFQASLALALALSSQLGAMPGMNSEGATRLESIFLDEGFGTLDEATLDVVASTLENLAATGSRMVGVITHVPALAERVPVRFLVTRDGTGSHIAREGA</sequence>
<evidence type="ECO:0000256" key="2">
    <source>
        <dbReference type="ARBA" id="ARBA00011322"/>
    </source>
</evidence>
<dbReference type="Proteomes" id="UP000215199">
    <property type="component" value="Unassembled WGS sequence"/>
</dbReference>
<dbReference type="EMBL" id="NMUL01000031">
    <property type="protein sequence ID" value="OXM63918.1"/>
    <property type="molecule type" value="Genomic_DNA"/>
</dbReference>
<keyword evidence="8" id="KW-1185">Reference proteome</keyword>
<accession>A0A229SY71</accession>
<organism evidence="7 8">
    <name type="scientific">Amycolatopsis vastitatis</name>
    <dbReference type="NCBI Taxonomy" id="1905142"/>
    <lineage>
        <taxon>Bacteria</taxon>
        <taxon>Bacillati</taxon>
        <taxon>Actinomycetota</taxon>
        <taxon>Actinomycetes</taxon>
        <taxon>Pseudonocardiales</taxon>
        <taxon>Pseudonocardiaceae</taxon>
        <taxon>Amycolatopsis</taxon>
    </lineage>
</organism>
<feature type="region of interest" description="Disordered" evidence="5">
    <location>
        <begin position="596"/>
        <end position="619"/>
    </location>
</feature>
<dbReference type="GO" id="GO:0004527">
    <property type="term" value="F:exonuclease activity"/>
    <property type="evidence" value="ECO:0007669"/>
    <property type="project" value="UniProtKB-KW"/>
</dbReference>